<comment type="caution">
    <text evidence="1">The sequence shown here is derived from an EMBL/GenBank/DDBJ whole genome shotgun (WGS) entry which is preliminary data.</text>
</comment>
<proteinExistence type="predicted"/>
<keyword evidence="2" id="KW-1185">Reference proteome</keyword>
<dbReference type="AlphaFoldDB" id="A0ABD0KUI2"/>
<gene>
    <name evidence="1" type="ORF">BaRGS_00018157</name>
</gene>
<dbReference type="Proteomes" id="UP001519460">
    <property type="component" value="Unassembled WGS sequence"/>
</dbReference>
<evidence type="ECO:0000313" key="2">
    <source>
        <dbReference type="Proteomes" id="UP001519460"/>
    </source>
</evidence>
<reference evidence="1 2" key="1">
    <citation type="journal article" date="2023" name="Sci. Data">
        <title>Genome assembly of the Korean intertidal mud-creeper Batillaria attramentaria.</title>
        <authorList>
            <person name="Patra A.K."/>
            <person name="Ho P.T."/>
            <person name="Jun S."/>
            <person name="Lee S.J."/>
            <person name="Kim Y."/>
            <person name="Won Y.J."/>
        </authorList>
    </citation>
    <scope>NUCLEOTIDE SEQUENCE [LARGE SCALE GENOMIC DNA]</scope>
    <source>
        <strain evidence="1">Wonlab-2016</strain>
    </source>
</reference>
<protein>
    <submittedName>
        <fullName evidence="1">Uncharacterized protein</fullName>
    </submittedName>
</protein>
<name>A0ABD0KUI2_9CAEN</name>
<accession>A0ABD0KUI2</accession>
<dbReference type="EMBL" id="JACVVK020000125">
    <property type="protein sequence ID" value="KAK7490554.1"/>
    <property type="molecule type" value="Genomic_DNA"/>
</dbReference>
<organism evidence="1 2">
    <name type="scientific">Batillaria attramentaria</name>
    <dbReference type="NCBI Taxonomy" id="370345"/>
    <lineage>
        <taxon>Eukaryota</taxon>
        <taxon>Metazoa</taxon>
        <taxon>Spiralia</taxon>
        <taxon>Lophotrochozoa</taxon>
        <taxon>Mollusca</taxon>
        <taxon>Gastropoda</taxon>
        <taxon>Caenogastropoda</taxon>
        <taxon>Sorbeoconcha</taxon>
        <taxon>Cerithioidea</taxon>
        <taxon>Batillariidae</taxon>
        <taxon>Batillaria</taxon>
    </lineage>
</organism>
<evidence type="ECO:0000313" key="1">
    <source>
        <dbReference type="EMBL" id="KAK7490554.1"/>
    </source>
</evidence>
<sequence length="148" mass="15808">MGCKLASELVKCTVCGDAECGASVKQFAESVVTGSAARNGSRVALRWLISLFGMQGSSSPLEQQDRNQYSAYVYDVLDLVCHLSSKSLHGYFDFQDGCFAGGETAADLAGTASVSEHDDVILYQFPEGGFDCSRGCPRSASFPLQPWA</sequence>